<dbReference type="Proteomes" id="UP001243330">
    <property type="component" value="Unassembled WGS sequence"/>
</dbReference>
<dbReference type="EMBL" id="JAQOWY010000148">
    <property type="protein sequence ID" value="KAK1849250.1"/>
    <property type="molecule type" value="Genomic_DNA"/>
</dbReference>
<proteinExistence type="predicted"/>
<reference evidence="2" key="1">
    <citation type="submission" date="2023-01" db="EMBL/GenBank/DDBJ databases">
        <title>Colletotrichum chrysophilum M932 genome sequence.</title>
        <authorList>
            <person name="Baroncelli R."/>
        </authorList>
    </citation>
    <scope>NUCLEOTIDE SEQUENCE</scope>
    <source>
        <strain evidence="2">M932</strain>
    </source>
</reference>
<name>A0AAD9AM48_9PEZI</name>
<dbReference type="AlphaFoldDB" id="A0AAD9AM48"/>
<comment type="caution">
    <text evidence="2">The sequence shown here is derived from an EMBL/GenBank/DDBJ whole genome shotgun (WGS) entry which is preliminary data.</text>
</comment>
<gene>
    <name evidence="2" type="ORF">CCHR01_08084</name>
</gene>
<protein>
    <submittedName>
        <fullName evidence="2">Uncharacterized protein</fullName>
    </submittedName>
</protein>
<evidence type="ECO:0000256" key="1">
    <source>
        <dbReference type="SAM" id="MobiDB-lite"/>
    </source>
</evidence>
<accession>A0AAD9AM48</accession>
<sequence>MSSSHHPVERGVLRSHSFSLPPPYGFTSAPPIPVSWPSLAIGDIWQASNETLTHLPTTLASLNRTQASPRPSTNPSSNHQFPSQAQPVLIHSSIALWKLVNTHGSKKQNVAKKTHSTILSTISSEHCMSRSPS</sequence>
<organism evidence="2 3">
    <name type="scientific">Colletotrichum chrysophilum</name>
    <dbReference type="NCBI Taxonomy" id="1836956"/>
    <lineage>
        <taxon>Eukaryota</taxon>
        <taxon>Fungi</taxon>
        <taxon>Dikarya</taxon>
        <taxon>Ascomycota</taxon>
        <taxon>Pezizomycotina</taxon>
        <taxon>Sordariomycetes</taxon>
        <taxon>Hypocreomycetidae</taxon>
        <taxon>Glomerellales</taxon>
        <taxon>Glomerellaceae</taxon>
        <taxon>Colletotrichum</taxon>
        <taxon>Colletotrichum gloeosporioides species complex</taxon>
    </lineage>
</organism>
<evidence type="ECO:0000313" key="2">
    <source>
        <dbReference type="EMBL" id="KAK1849250.1"/>
    </source>
</evidence>
<feature type="region of interest" description="Disordered" evidence="1">
    <location>
        <begin position="62"/>
        <end position="84"/>
    </location>
</feature>
<keyword evidence="3" id="KW-1185">Reference proteome</keyword>
<evidence type="ECO:0000313" key="3">
    <source>
        <dbReference type="Proteomes" id="UP001243330"/>
    </source>
</evidence>